<dbReference type="EMBL" id="BAZW01000051">
    <property type="protein sequence ID" value="GAO31526.1"/>
    <property type="molecule type" value="Genomic_DNA"/>
</dbReference>
<dbReference type="InterPro" id="IPR050640">
    <property type="entry name" value="Bact_2-comp_sensor_kinase"/>
</dbReference>
<feature type="domain" description="Signal transduction histidine kinase internal region" evidence="1">
    <location>
        <begin position="1"/>
        <end position="72"/>
    </location>
</feature>
<dbReference type="GO" id="GO:0016020">
    <property type="term" value="C:membrane"/>
    <property type="evidence" value="ECO:0007669"/>
    <property type="project" value="InterPro"/>
</dbReference>
<sequence length="196" mass="22271">MNPHFIFNVLGSIQSFMMLDESGKASDYLSRFASLIRSTLECSASESISLKLELEMLKNYVELEQMRMPEKFDYNIDIHNVEDAEFVFIPPMLVQPFVENAIKHGFGAIACKGKLSIEVFERKNSIEFVIADNGPGINGESKMGEGHRSMAMDIFNKRRSLIQHKLKREFGFKRENLNATKVGHTGLIVRLNIPVL</sequence>
<gene>
    <name evidence="2" type="ORF">JCM15548_13894</name>
</gene>
<dbReference type="SUPFAM" id="SSF55874">
    <property type="entry name" value="ATPase domain of HSP90 chaperone/DNA topoisomerase II/histidine kinase"/>
    <property type="match status" value="1"/>
</dbReference>
<dbReference type="STRING" id="1236989.JCM15548_13894"/>
<dbReference type="PANTHER" id="PTHR34220">
    <property type="entry name" value="SENSOR HISTIDINE KINASE YPDA"/>
    <property type="match status" value="1"/>
</dbReference>
<dbReference type="Pfam" id="PF06580">
    <property type="entry name" value="His_kinase"/>
    <property type="match status" value="1"/>
</dbReference>
<dbReference type="InterPro" id="IPR010559">
    <property type="entry name" value="Sig_transdc_His_kin_internal"/>
</dbReference>
<dbReference type="PANTHER" id="PTHR34220:SF7">
    <property type="entry name" value="SENSOR HISTIDINE KINASE YPDA"/>
    <property type="match status" value="1"/>
</dbReference>
<evidence type="ECO:0000259" key="1">
    <source>
        <dbReference type="Pfam" id="PF06580"/>
    </source>
</evidence>
<dbReference type="GO" id="GO:0000155">
    <property type="term" value="F:phosphorelay sensor kinase activity"/>
    <property type="evidence" value="ECO:0007669"/>
    <property type="project" value="InterPro"/>
</dbReference>
<reference evidence="2 3" key="1">
    <citation type="journal article" date="2015" name="Microbes Environ.">
        <title>Distribution and evolution of nitrogen fixation genes in the phylum bacteroidetes.</title>
        <authorList>
            <person name="Inoue J."/>
            <person name="Oshima K."/>
            <person name="Suda W."/>
            <person name="Sakamoto M."/>
            <person name="Iino T."/>
            <person name="Noda S."/>
            <person name="Hongoh Y."/>
            <person name="Hattori M."/>
            <person name="Ohkuma M."/>
        </authorList>
    </citation>
    <scope>NUCLEOTIDE SEQUENCE [LARGE SCALE GENOMIC DNA]</scope>
    <source>
        <strain evidence="2">JCM 15548</strain>
    </source>
</reference>
<keyword evidence="2" id="KW-0808">Transferase</keyword>
<dbReference type="AlphaFoldDB" id="A0A0E9M2B7"/>
<proteinExistence type="predicted"/>
<accession>A0A0E9M2B7</accession>
<evidence type="ECO:0000313" key="3">
    <source>
        <dbReference type="Proteomes" id="UP000032900"/>
    </source>
</evidence>
<evidence type="ECO:0000313" key="2">
    <source>
        <dbReference type="EMBL" id="GAO31526.1"/>
    </source>
</evidence>
<keyword evidence="3" id="KW-1185">Reference proteome</keyword>
<dbReference type="InterPro" id="IPR036890">
    <property type="entry name" value="HATPase_C_sf"/>
</dbReference>
<organism evidence="2 3">
    <name type="scientific">Geofilum rubicundum JCM 15548</name>
    <dbReference type="NCBI Taxonomy" id="1236989"/>
    <lineage>
        <taxon>Bacteria</taxon>
        <taxon>Pseudomonadati</taxon>
        <taxon>Bacteroidota</taxon>
        <taxon>Bacteroidia</taxon>
        <taxon>Marinilabiliales</taxon>
        <taxon>Marinilabiliaceae</taxon>
        <taxon>Geofilum</taxon>
    </lineage>
</organism>
<comment type="caution">
    <text evidence="2">The sequence shown here is derived from an EMBL/GenBank/DDBJ whole genome shotgun (WGS) entry which is preliminary data.</text>
</comment>
<name>A0A0E9M2B7_9BACT</name>
<keyword evidence="2" id="KW-0418">Kinase</keyword>
<dbReference type="Gene3D" id="3.30.565.10">
    <property type="entry name" value="Histidine kinase-like ATPase, C-terminal domain"/>
    <property type="match status" value="1"/>
</dbReference>
<dbReference type="Proteomes" id="UP000032900">
    <property type="component" value="Unassembled WGS sequence"/>
</dbReference>
<protein>
    <submittedName>
        <fullName evidence="2">Sensor histidine kinase</fullName>
    </submittedName>
</protein>